<feature type="binding site" description="axial binding residue" evidence="13">
    <location>
        <position position="473"/>
    </location>
    <ligand>
        <name>heme</name>
        <dbReference type="ChEBI" id="CHEBI:30413"/>
    </ligand>
    <ligandPart>
        <name>Fe</name>
        <dbReference type="ChEBI" id="CHEBI:18248"/>
    </ligandPart>
</feature>
<gene>
    <name evidence="14" type="ORF">P691DRAFT_771223</name>
</gene>
<dbReference type="GO" id="GO:0005506">
    <property type="term" value="F:iron ion binding"/>
    <property type="evidence" value="ECO:0007669"/>
    <property type="project" value="InterPro"/>
</dbReference>
<evidence type="ECO:0000256" key="2">
    <source>
        <dbReference type="ARBA" id="ARBA00004370"/>
    </source>
</evidence>
<dbReference type="GO" id="GO:0020037">
    <property type="term" value="F:heme binding"/>
    <property type="evidence" value="ECO:0007669"/>
    <property type="project" value="InterPro"/>
</dbReference>
<comment type="subcellular location">
    <subcellularLocation>
        <location evidence="2">Membrane</location>
    </subcellularLocation>
</comment>
<dbReference type="PRINTS" id="PR00465">
    <property type="entry name" value="EP450IV"/>
</dbReference>
<keyword evidence="10 13" id="KW-0408">Iron</keyword>
<evidence type="ECO:0000256" key="1">
    <source>
        <dbReference type="ARBA" id="ARBA00001971"/>
    </source>
</evidence>
<dbReference type="Pfam" id="PF00067">
    <property type="entry name" value="p450"/>
    <property type="match status" value="1"/>
</dbReference>
<dbReference type="InterPro" id="IPR036396">
    <property type="entry name" value="Cyt_P450_sf"/>
</dbReference>
<organism evidence="14 15">
    <name type="scientific">Macrolepiota fuliginosa MF-IS2</name>
    <dbReference type="NCBI Taxonomy" id="1400762"/>
    <lineage>
        <taxon>Eukaryota</taxon>
        <taxon>Fungi</taxon>
        <taxon>Dikarya</taxon>
        <taxon>Basidiomycota</taxon>
        <taxon>Agaricomycotina</taxon>
        <taxon>Agaricomycetes</taxon>
        <taxon>Agaricomycetidae</taxon>
        <taxon>Agaricales</taxon>
        <taxon>Agaricineae</taxon>
        <taxon>Agaricaceae</taxon>
        <taxon>Macrolepiota</taxon>
    </lineage>
</organism>
<dbReference type="SUPFAM" id="SSF48264">
    <property type="entry name" value="Cytochrome P450"/>
    <property type="match status" value="1"/>
</dbReference>
<evidence type="ECO:0000256" key="8">
    <source>
        <dbReference type="ARBA" id="ARBA00022989"/>
    </source>
</evidence>
<evidence type="ECO:0000256" key="13">
    <source>
        <dbReference type="PIRSR" id="PIRSR602403-1"/>
    </source>
</evidence>
<dbReference type="PANTHER" id="PTHR24305:SF166">
    <property type="entry name" value="CYTOCHROME P450 12A4, MITOCHONDRIAL-RELATED"/>
    <property type="match status" value="1"/>
</dbReference>
<dbReference type="InterPro" id="IPR002403">
    <property type="entry name" value="Cyt_P450_E_grp-IV"/>
</dbReference>
<comment type="pathway">
    <text evidence="3">Secondary metabolite biosynthesis; terpenoid biosynthesis.</text>
</comment>
<evidence type="ECO:0000256" key="5">
    <source>
        <dbReference type="ARBA" id="ARBA00022617"/>
    </source>
</evidence>
<evidence type="ECO:0000256" key="6">
    <source>
        <dbReference type="ARBA" id="ARBA00022692"/>
    </source>
</evidence>
<evidence type="ECO:0000256" key="3">
    <source>
        <dbReference type="ARBA" id="ARBA00004721"/>
    </source>
</evidence>
<comment type="caution">
    <text evidence="14">The sequence shown here is derived from an EMBL/GenBank/DDBJ whole genome shotgun (WGS) entry which is preliminary data.</text>
</comment>
<dbReference type="AlphaFoldDB" id="A0A9P6C9Z7"/>
<evidence type="ECO:0000313" key="14">
    <source>
        <dbReference type="EMBL" id="KAF9453669.1"/>
    </source>
</evidence>
<evidence type="ECO:0000256" key="7">
    <source>
        <dbReference type="ARBA" id="ARBA00022723"/>
    </source>
</evidence>
<protein>
    <submittedName>
        <fullName evidence="14">Cytochrome P450</fullName>
    </submittedName>
</protein>
<dbReference type="GO" id="GO:0016020">
    <property type="term" value="C:membrane"/>
    <property type="evidence" value="ECO:0007669"/>
    <property type="project" value="UniProtKB-SubCell"/>
</dbReference>
<dbReference type="InterPro" id="IPR001128">
    <property type="entry name" value="Cyt_P450"/>
</dbReference>
<keyword evidence="11" id="KW-0503">Monooxygenase</keyword>
<evidence type="ECO:0000256" key="11">
    <source>
        <dbReference type="ARBA" id="ARBA00023033"/>
    </source>
</evidence>
<name>A0A9P6C9Z7_9AGAR</name>
<accession>A0A9P6C9Z7</accession>
<dbReference type="GO" id="GO:0004497">
    <property type="term" value="F:monooxygenase activity"/>
    <property type="evidence" value="ECO:0007669"/>
    <property type="project" value="UniProtKB-KW"/>
</dbReference>
<dbReference type="EMBL" id="MU151059">
    <property type="protein sequence ID" value="KAF9453669.1"/>
    <property type="molecule type" value="Genomic_DNA"/>
</dbReference>
<dbReference type="InterPro" id="IPR050121">
    <property type="entry name" value="Cytochrome_P450_monoxygenase"/>
</dbReference>
<evidence type="ECO:0000313" key="15">
    <source>
        <dbReference type="Proteomes" id="UP000807342"/>
    </source>
</evidence>
<dbReference type="OrthoDB" id="1470350at2759"/>
<reference evidence="14" key="1">
    <citation type="submission" date="2020-11" db="EMBL/GenBank/DDBJ databases">
        <authorList>
            <consortium name="DOE Joint Genome Institute"/>
            <person name="Ahrendt S."/>
            <person name="Riley R."/>
            <person name="Andreopoulos W."/>
            <person name="Labutti K."/>
            <person name="Pangilinan J."/>
            <person name="Ruiz-Duenas F.J."/>
            <person name="Barrasa J.M."/>
            <person name="Sanchez-Garcia M."/>
            <person name="Camarero S."/>
            <person name="Miyauchi S."/>
            <person name="Serrano A."/>
            <person name="Linde D."/>
            <person name="Babiker R."/>
            <person name="Drula E."/>
            <person name="Ayuso-Fernandez I."/>
            <person name="Pacheco R."/>
            <person name="Padilla G."/>
            <person name="Ferreira P."/>
            <person name="Barriuso J."/>
            <person name="Kellner H."/>
            <person name="Castanera R."/>
            <person name="Alfaro M."/>
            <person name="Ramirez L."/>
            <person name="Pisabarro A.G."/>
            <person name="Kuo A."/>
            <person name="Tritt A."/>
            <person name="Lipzen A."/>
            <person name="He G."/>
            <person name="Yan M."/>
            <person name="Ng V."/>
            <person name="Cullen D."/>
            <person name="Martin F."/>
            <person name="Rosso M.-N."/>
            <person name="Henrissat B."/>
            <person name="Hibbett D."/>
            <person name="Martinez A.T."/>
            <person name="Grigoriev I.V."/>
        </authorList>
    </citation>
    <scope>NUCLEOTIDE SEQUENCE</scope>
    <source>
        <strain evidence="14">MF-IS2</strain>
    </source>
</reference>
<comment type="cofactor">
    <cofactor evidence="1 13">
        <name>heme</name>
        <dbReference type="ChEBI" id="CHEBI:30413"/>
    </cofactor>
</comment>
<dbReference type="CDD" id="cd11069">
    <property type="entry name" value="CYP_FUM15-like"/>
    <property type="match status" value="1"/>
</dbReference>
<keyword evidence="9" id="KW-0560">Oxidoreductase</keyword>
<dbReference type="PRINTS" id="PR00385">
    <property type="entry name" value="P450"/>
</dbReference>
<dbReference type="Gene3D" id="1.10.630.10">
    <property type="entry name" value="Cytochrome P450"/>
    <property type="match status" value="1"/>
</dbReference>
<sequence length="537" mass="60565">MSTRQFLFPLVATTVLYGLWKVYRIAYRGLTSSIRNIPGLSTRNVFIGNLKELIFTDQAAAHEQYVKEYGNTFKFKALLWNDWLFTADVKAISHILKKDTHQWQKPMALGYSLQRILGPGVLLVDSDVHRKQRKILNPAFAPAEVKLFTETFLDKATKLRDIWTSQVQQNQGETRIEVLSWLSRAALDVIGETGFGYKFDALAEEPNRTSELHEAFKVMFRVGTNPSLIRLLRGLVSVMRYLPADRDLETEKAKKTMDRISKQLLAERKLALDPQRPDKTAIEGNDILSLLVRANASGAINQRLSDEHVLAQIPTFIIAGHETTSTGTAWVLFALAQDKAIQARLREELLSVPTENPTMDELNALSYLDAVVREAMRLHSPLPATARYPVEDDVLPLETPIIDKSGKVHHELRVDKEVTVLISIAMVNRLESIWGKDAKEFNPDRWSSLPEAAMSIPGVWGNTLSFLGGPRACIGYRFALIEMKALLFILIRAFEFELAVPVQDIIKRAEIVTRPILRTDPTGANQLPMLVRPVACY</sequence>
<proteinExistence type="inferred from homology"/>
<keyword evidence="15" id="KW-1185">Reference proteome</keyword>
<evidence type="ECO:0000256" key="12">
    <source>
        <dbReference type="ARBA" id="ARBA00023136"/>
    </source>
</evidence>
<keyword evidence="8" id="KW-1133">Transmembrane helix</keyword>
<dbReference type="GO" id="GO:0016705">
    <property type="term" value="F:oxidoreductase activity, acting on paired donors, with incorporation or reduction of molecular oxygen"/>
    <property type="evidence" value="ECO:0007669"/>
    <property type="project" value="InterPro"/>
</dbReference>
<keyword evidence="5 13" id="KW-0349">Heme</keyword>
<dbReference type="PANTHER" id="PTHR24305">
    <property type="entry name" value="CYTOCHROME P450"/>
    <property type="match status" value="1"/>
</dbReference>
<keyword evidence="12" id="KW-0472">Membrane</keyword>
<keyword evidence="7 13" id="KW-0479">Metal-binding</keyword>
<evidence type="ECO:0000256" key="9">
    <source>
        <dbReference type="ARBA" id="ARBA00023002"/>
    </source>
</evidence>
<dbReference type="Proteomes" id="UP000807342">
    <property type="component" value="Unassembled WGS sequence"/>
</dbReference>
<evidence type="ECO:0000256" key="10">
    <source>
        <dbReference type="ARBA" id="ARBA00023004"/>
    </source>
</evidence>
<evidence type="ECO:0000256" key="4">
    <source>
        <dbReference type="ARBA" id="ARBA00010617"/>
    </source>
</evidence>
<comment type="similarity">
    <text evidence="4">Belongs to the cytochrome P450 family.</text>
</comment>
<keyword evidence="6" id="KW-0812">Transmembrane</keyword>